<dbReference type="EMBL" id="AORI01000005">
    <property type="protein sequence ID" value="ENY69125.1"/>
    <property type="molecule type" value="Genomic_DNA"/>
</dbReference>
<organism evidence="7 8">
    <name type="scientific">Metamycoplasma auris 15026</name>
    <dbReference type="NCBI Taxonomy" id="1188233"/>
    <lineage>
        <taxon>Bacteria</taxon>
        <taxon>Bacillati</taxon>
        <taxon>Mycoplasmatota</taxon>
        <taxon>Mycoplasmoidales</taxon>
        <taxon>Metamycoplasmataceae</taxon>
        <taxon>Metamycoplasma</taxon>
    </lineage>
</organism>
<evidence type="ECO:0000256" key="2">
    <source>
        <dbReference type="ARBA" id="ARBA00022475"/>
    </source>
</evidence>
<dbReference type="RefSeq" id="WP_004423672.1">
    <property type="nucleotide sequence ID" value="NZ_AORI01000005.1"/>
</dbReference>
<protein>
    <recommendedName>
        <fullName evidence="6">ABC transporter substrate-binding protein PnrA-like domain-containing protein</fullName>
    </recommendedName>
</protein>
<dbReference type="InterPro" id="IPR003760">
    <property type="entry name" value="PnrA-like"/>
</dbReference>
<dbReference type="PANTHER" id="PTHR34296:SF2">
    <property type="entry name" value="ABC TRANSPORTER GUANOSINE-BINDING PROTEIN NUPN"/>
    <property type="match status" value="1"/>
</dbReference>
<dbReference type="Proteomes" id="UP000013131">
    <property type="component" value="Unassembled WGS sequence"/>
</dbReference>
<dbReference type="OrthoDB" id="9769871at2"/>
<gene>
    <name evidence="7" type="ORF">MAU_1660</name>
</gene>
<dbReference type="GO" id="GO:0005886">
    <property type="term" value="C:plasma membrane"/>
    <property type="evidence" value="ECO:0007669"/>
    <property type="project" value="UniProtKB-SubCell"/>
</dbReference>
<dbReference type="InterPro" id="IPR008107">
    <property type="entry name" value="Mycoplasma_p48"/>
</dbReference>
<evidence type="ECO:0000313" key="8">
    <source>
        <dbReference type="Proteomes" id="UP000013131"/>
    </source>
</evidence>
<dbReference type="AlphaFoldDB" id="N9TSR7"/>
<keyword evidence="5" id="KW-0449">Lipoprotein</keyword>
<evidence type="ECO:0000256" key="3">
    <source>
        <dbReference type="ARBA" id="ARBA00022729"/>
    </source>
</evidence>
<dbReference type="PRINTS" id="PR01733">
    <property type="entry name" value="LIPPROTEIN48"/>
</dbReference>
<evidence type="ECO:0000256" key="1">
    <source>
        <dbReference type="ARBA" id="ARBA00004236"/>
    </source>
</evidence>
<reference evidence="7 8" key="1">
    <citation type="journal article" date="2013" name="Genome Announc.">
        <title>Draft Genome Sequences of Mycoplasma auris and Mycoplasma yeatsii, Two Species of the Ear Canal of Caprinae.</title>
        <authorList>
            <person name="Dordet-Frisoni E."/>
            <person name="Baranowski E."/>
            <person name="Barre A."/>
            <person name="Blanchard A."/>
            <person name="Breton M."/>
            <person name="Couture C."/>
            <person name="Dupuy V."/>
            <person name="Gaurivaud P."/>
            <person name="Jacob D."/>
            <person name="Lemaitre C."/>
            <person name="Manso-Silvan L."/>
            <person name="Nikolski M."/>
            <person name="Nouvel L.X."/>
            <person name="Poumarat F."/>
            <person name="Sirand-Pugnet P."/>
            <person name="Thebault P."/>
            <person name="Theil S."/>
            <person name="Thiaucourt F."/>
            <person name="Citti C."/>
            <person name="Tardy F."/>
        </authorList>
    </citation>
    <scope>NUCLEOTIDE SEQUENCE [LARGE SCALE GENOMIC DNA]</scope>
    <source>
        <strain evidence="7 8">15026</strain>
    </source>
</reference>
<keyword evidence="2" id="KW-1003">Cell membrane</keyword>
<evidence type="ECO:0000259" key="6">
    <source>
        <dbReference type="Pfam" id="PF02608"/>
    </source>
</evidence>
<evidence type="ECO:0000256" key="5">
    <source>
        <dbReference type="ARBA" id="ARBA00023288"/>
    </source>
</evidence>
<keyword evidence="8" id="KW-1185">Reference proteome</keyword>
<feature type="domain" description="ABC transporter substrate-binding protein PnrA-like" evidence="6">
    <location>
        <begin position="10"/>
        <end position="246"/>
    </location>
</feature>
<comment type="subcellular location">
    <subcellularLocation>
        <location evidence="1">Cell membrane</location>
    </subcellularLocation>
</comment>
<keyword evidence="3" id="KW-0732">Signal</keyword>
<proteinExistence type="predicted"/>
<evidence type="ECO:0000256" key="4">
    <source>
        <dbReference type="ARBA" id="ARBA00023136"/>
    </source>
</evidence>
<dbReference type="InterPro" id="IPR050957">
    <property type="entry name" value="BMP_lipoprotein"/>
</dbReference>
<accession>N9TSR7</accession>
<dbReference type="PANTHER" id="PTHR34296">
    <property type="entry name" value="TRANSCRIPTIONAL ACTIVATOR PROTEIN MED"/>
    <property type="match status" value="1"/>
</dbReference>
<comment type="caution">
    <text evidence="7">The sequence shown here is derived from an EMBL/GenBank/DDBJ whole genome shotgun (WGS) entry which is preliminary data.</text>
</comment>
<name>N9TSR7_9BACT</name>
<sequence>MAKFGVIESKNNKEAITEAYNTALRNGYNVWILPGQFHEDKIKTWLDTHKEEVKKKNIIFIGQDYTGKKENGFNTPGYSIFQEFKTKEAGFAAGYATAEFLSNEEKKEDRTFGTFGGSIHASVTDFIEGFLKGVLYWNTRPDHKDKNKTYSVTNTIDLDSGFEQTQKMDATVKKMIALNPKIILPVAGIASTLVLQELEKKTGKYMIGVDADQGFAATPAQKNLVFTSIIKSLGQATYDALTQITKVKDPAKLKENLGGFELGKADGKMFEGYNKNWVGVTKTHIKDKKELADKALELGEEVFRNLKENEKKWLNSSKMVNIDGQEESNLGLSELLNKLAAEINKNK</sequence>
<dbReference type="PATRIC" id="fig|1188233.3.peg.167"/>
<dbReference type="eggNOG" id="COG1744">
    <property type="taxonomic scope" value="Bacteria"/>
</dbReference>
<dbReference type="Pfam" id="PF02608">
    <property type="entry name" value="Bmp"/>
    <property type="match status" value="1"/>
</dbReference>
<dbReference type="STRING" id="1188233.MAU_1660"/>
<dbReference type="Gene3D" id="3.40.50.2300">
    <property type="match status" value="2"/>
</dbReference>
<keyword evidence="4" id="KW-0472">Membrane</keyword>
<evidence type="ECO:0000313" key="7">
    <source>
        <dbReference type="EMBL" id="ENY69125.1"/>
    </source>
</evidence>